<name>A0AB73T154_9FIRM</name>
<accession>A0AB73T154</accession>
<feature type="transmembrane region" description="Helical" evidence="1">
    <location>
        <begin position="47"/>
        <end position="67"/>
    </location>
</feature>
<dbReference type="Proteomes" id="UP000245412">
    <property type="component" value="Unassembled WGS sequence"/>
</dbReference>
<keyword evidence="1" id="KW-1133">Transmembrane helix</keyword>
<evidence type="ECO:0008006" key="4">
    <source>
        <dbReference type="Google" id="ProtNLM"/>
    </source>
</evidence>
<dbReference type="AlphaFoldDB" id="A0AB73T154"/>
<sequence>MPKYKAYYNREREAERREKQEQKSERKRRKVIRANYEPLLPVIVKELFWAMLILLPVTLLVEIIVTIQDKRTSGPAAFFLRSSQSLLAVWLFFAVPLLALCLIQLIRVCYYGYKEKTYKFSDEISGREADEYTQVNEAEDPELILYAGPEEIPAKKKYMKWMKITLLTGCVMVLYYLAAVIIRKF</sequence>
<reference evidence="2 3" key="1">
    <citation type="submission" date="2018-05" db="EMBL/GenBank/DDBJ databases">
        <authorList>
            <person name="Goeker M."/>
            <person name="Huntemann M."/>
            <person name="Clum A."/>
            <person name="Pillay M."/>
            <person name="Palaniappan K."/>
            <person name="Varghese N."/>
            <person name="Mikhailova N."/>
            <person name="Stamatis D."/>
            <person name="Reddy T."/>
            <person name="Daum C."/>
            <person name="Shapiro N."/>
            <person name="Ivanova N."/>
            <person name="Kyrpides N."/>
            <person name="Woyke T."/>
        </authorList>
    </citation>
    <scope>NUCLEOTIDE SEQUENCE [LARGE SCALE GENOMIC DNA]</scope>
    <source>
        <strain evidence="2 3">DSM 26524</strain>
    </source>
</reference>
<evidence type="ECO:0000313" key="2">
    <source>
        <dbReference type="EMBL" id="PWJ73538.1"/>
    </source>
</evidence>
<keyword evidence="1" id="KW-0812">Transmembrane</keyword>
<gene>
    <name evidence="2" type="ORF">C7383_112113</name>
</gene>
<evidence type="ECO:0000313" key="3">
    <source>
        <dbReference type="Proteomes" id="UP000245412"/>
    </source>
</evidence>
<organism evidence="2 3">
    <name type="scientific">Murimonas intestini</name>
    <dbReference type="NCBI Taxonomy" id="1337051"/>
    <lineage>
        <taxon>Bacteria</taxon>
        <taxon>Bacillati</taxon>
        <taxon>Bacillota</taxon>
        <taxon>Clostridia</taxon>
        <taxon>Lachnospirales</taxon>
        <taxon>Lachnospiraceae</taxon>
        <taxon>Murimonas</taxon>
    </lineage>
</organism>
<keyword evidence="1" id="KW-0472">Membrane</keyword>
<comment type="caution">
    <text evidence="2">The sequence shown here is derived from an EMBL/GenBank/DDBJ whole genome shotgun (WGS) entry which is preliminary data.</text>
</comment>
<proteinExistence type="predicted"/>
<evidence type="ECO:0000256" key="1">
    <source>
        <dbReference type="SAM" id="Phobius"/>
    </source>
</evidence>
<feature type="transmembrane region" description="Helical" evidence="1">
    <location>
        <begin position="164"/>
        <end position="182"/>
    </location>
</feature>
<dbReference type="RefSeq" id="WP_109747718.1">
    <property type="nucleotide sequence ID" value="NZ_JANKBI010000013.1"/>
</dbReference>
<feature type="transmembrane region" description="Helical" evidence="1">
    <location>
        <begin position="87"/>
        <end position="110"/>
    </location>
</feature>
<protein>
    <recommendedName>
        <fullName evidence="4">DUF3899 domain-containing protein</fullName>
    </recommendedName>
</protein>
<dbReference type="EMBL" id="QGGY01000012">
    <property type="protein sequence ID" value="PWJ73538.1"/>
    <property type="molecule type" value="Genomic_DNA"/>
</dbReference>
<keyword evidence="3" id="KW-1185">Reference proteome</keyword>